<evidence type="ECO:0000313" key="4">
    <source>
        <dbReference type="EMBL" id="RMX27021.1"/>
    </source>
</evidence>
<protein>
    <submittedName>
        <fullName evidence="4">NAD(P)H dehydrogenase</fullName>
    </submittedName>
</protein>
<sequence length="194" mass="22644">MNNLIVYVHPYNKSYNHAILNAVQANMKKNRKKFKILDLYKDNFNPAYDARELGLYSKGKTCRPQVEFYLKELKNADTLIIICPFWWNGVPGMLKGFIDVVMKEGKGLTHENTMMGVKGELVNIKHTYVLTTSAAPTFYLKLFLGNGIKRIFLNKTLKQLGMKKRKWINFGGITRSTKSKRNRFLSYIKEYKFR</sequence>
<dbReference type="GO" id="GO:0003955">
    <property type="term" value="F:NAD(P)H dehydrogenase (quinone) activity"/>
    <property type="evidence" value="ECO:0007669"/>
    <property type="project" value="TreeGrafter"/>
</dbReference>
<evidence type="ECO:0000259" key="3">
    <source>
        <dbReference type="Pfam" id="PF02525"/>
    </source>
</evidence>
<dbReference type="PANTHER" id="PTHR10204:SF34">
    <property type="entry name" value="NAD(P)H DEHYDROGENASE [QUINONE] 1 ISOFORM 1"/>
    <property type="match status" value="1"/>
</dbReference>
<dbReference type="EMBL" id="PTLS01000005">
    <property type="protein sequence ID" value="RMX27021.1"/>
    <property type="molecule type" value="Genomic_DNA"/>
</dbReference>
<evidence type="ECO:0000256" key="2">
    <source>
        <dbReference type="ARBA" id="ARBA00023002"/>
    </source>
</evidence>
<name>A0A3M6SI39_LIMRT</name>
<dbReference type="InterPro" id="IPR051545">
    <property type="entry name" value="NAD(P)H_dehydrogenase_qn"/>
</dbReference>
<dbReference type="Gene3D" id="3.40.50.360">
    <property type="match status" value="1"/>
</dbReference>
<reference evidence="4" key="1">
    <citation type="journal article" date="2018" name="J Appl Environ Microbiol">
        <title>The gut symbionts Lactobacillus reuteri R2lc and 2010 encode a polyketide synthase cluster that activates the mammalian aryl-hydrocarbon receptor.</title>
        <authorList>
            <person name="Ozcam M."/>
            <person name="Roos S."/>
            <person name="Van Pijkeren J.P."/>
        </authorList>
    </citation>
    <scope>NUCLEOTIDE SEQUENCE [LARGE SCALE GENOMIC DNA]</scope>
    <source>
        <strain evidence="4">R2lc</strain>
        <plasmid evidence="4">pVP-R2lc01</plasmid>
    </source>
</reference>
<dbReference type="InterPro" id="IPR029039">
    <property type="entry name" value="Flavoprotein-like_sf"/>
</dbReference>
<dbReference type="AlphaFoldDB" id="A0A3M6SI39"/>
<organism evidence="4">
    <name type="scientific">Limosilactobacillus reuteri</name>
    <name type="common">Lactobacillus reuteri</name>
    <dbReference type="NCBI Taxonomy" id="1598"/>
    <lineage>
        <taxon>Bacteria</taxon>
        <taxon>Bacillati</taxon>
        <taxon>Bacillota</taxon>
        <taxon>Bacilli</taxon>
        <taxon>Lactobacillales</taxon>
        <taxon>Lactobacillaceae</taxon>
        <taxon>Limosilactobacillus</taxon>
    </lineage>
</organism>
<dbReference type="GO" id="GO:0005829">
    <property type="term" value="C:cytosol"/>
    <property type="evidence" value="ECO:0007669"/>
    <property type="project" value="TreeGrafter"/>
</dbReference>
<comment type="caution">
    <text evidence="4">The sequence shown here is derived from an EMBL/GenBank/DDBJ whole genome shotgun (WGS) entry which is preliminary data.</text>
</comment>
<dbReference type="InterPro" id="IPR003680">
    <property type="entry name" value="Flavodoxin_fold"/>
</dbReference>
<dbReference type="Pfam" id="PF02525">
    <property type="entry name" value="Flavodoxin_2"/>
    <property type="match status" value="1"/>
</dbReference>
<dbReference type="RefSeq" id="WP_124215886.1">
    <property type="nucleotide sequence ID" value="NZ_CM011639.1"/>
</dbReference>
<geneLocation type="plasmid" evidence="4">
    <name>pVP-R2lc01</name>
</geneLocation>
<dbReference type="SUPFAM" id="SSF52218">
    <property type="entry name" value="Flavoproteins"/>
    <property type="match status" value="1"/>
</dbReference>
<evidence type="ECO:0000256" key="1">
    <source>
        <dbReference type="ARBA" id="ARBA00006252"/>
    </source>
</evidence>
<comment type="similarity">
    <text evidence="1">Belongs to the NAD(P)H dehydrogenase (quinone) family.</text>
</comment>
<dbReference type="PANTHER" id="PTHR10204">
    <property type="entry name" value="NAD P H OXIDOREDUCTASE-RELATED"/>
    <property type="match status" value="1"/>
</dbReference>
<feature type="domain" description="Flavodoxin-like fold" evidence="3">
    <location>
        <begin position="1"/>
        <end position="181"/>
    </location>
</feature>
<proteinExistence type="inferred from homology"/>
<accession>A0A3M6SI39</accession>
<keyword evidence="4" id="KW-0614">Plasmid</keyword>
<keyword evidence="2" id="KW-0560">Oxidoreductase</keyword>
<gene>
    <name evidence="4" type="ORF">C5O77_00160</name>
</gene>
<dbReference type="Proteomes" id="UP000276940">
    <property type="component" value="Plasmid pVP-R2lc01"/>
</dbReference>